<dbReference type="GO" id="GO:0016301">
    <property type="term" value="F:kinase activity"/>
    <property type="evidence" value="ECO:0007669"/>
    <property type="project" value="UniProtKB-KW"/>
</dbReference>
<dbReference type="Gene3D" id="3.40.50.10350">
    <property type="entry name" value="Glycerate kinase, domain 1"/>
    <property type="match status" value="1"/>
</dbReference>
<dbReference type="Pfam" id="PF02595">
    <property type="entry name" value="Gly_kinase"/>
    <property type="match status" value="2"/>
</dbReference>
<protein>
    <submittedName>
        <fullName evidence="4">Glycerate kinase</fullName>
    </submittedName>
</protein>
<dbReference type="InterPro" id="IPR004381">
    <property type="entry name" value="Glycerate_kinase"/>
</dbReference>
<dbReference type="InterPro" id="IPR018193">
    <property type="entry name" value="Glyc_kinase_flavodox-like_fold"/>
</dbReference>
<proteinExistence type="inferred from homology"/>
<gene>
    <name evidence="4" type="ORF">SAMN05216246_10958</name>
</gene>
<evidence type="ECO:0000313" key="4">
    <source>
        <dbReference type="EMBL" id="SHJ03816.1"/>
    </source>
</evidence>
<dbReference type="RefSeq" id="WP_073453424.1">
    <property type="nucleotide sequence ID" value="NZ_FQYL01000009.1"/>
</dbReference>
<comment type="similarity">
    <text evidence="1">Belongs to the glycerate kinase type-1 family.</text>
</comment>
<dbReference type="EMBL" id="FQYL01000009">
    <property type="protein sequence ID" value="SHJ03816.1"/>
    <property type="molecule type" value="Genomic_DNA"/>
</dbReference>
<sequence>MRVLLAPGAMSPEPGGSPIAALGLGAREVAESLARGWSRARPDDSLALLPIPDGGPGLAEAIDPSVVESWTVLQTPGPLGQERRAGLLRLAPASAAGPRAGAAPGATLILDAASTAPVPADRHEAGIEAEHGSTWGLGEALRQALERTGDGDVLVVGLARTAAHDGGAGLLDALGGAERARGLLAGRGIVLALADTLPLGGMSGAGQALTSLTDLAPEVIQELDRQACSQASALALGASGGRPGSGALPLAQVASGGADAEVGPGGQPRPSAWGTGAGGGAAMVLRALGARALPGARVAAGLLGLDAAVEDVDVVVTAVGEAYDILADSVPEVVGAAASRLALPAILVAGVSAVPRGELAGAGIVSQYALTDPGAPGGQWFDGGAASIVQRLEAVGERLARTWSR</sequence>
<dbReference type="InterPro" id="IPR018197">
    <property type="entry name" value="Glycerate_kinase_RE-like"/>
</dbReference>
<evidence type="ECO:0000256" key="1">
    <source>
        <dbReference type="ARBA" id="ARBA00006284"/>
    </source>
</evidence>
<dbReference type="PANTHER" id="PTHR21599">
    <property type="entry name" value="GLYCERATE KINASE"/>
    <property type="match status" value="1"/>
</dbReference>
<organism evidence="4 5">
    <name type="scientific">Actinomyces denticolens</name>
    <dbReference type="NCBI Taxonomy" id="52767"/>
    <lineage>
        <taxon>Bacteria</taxon>
        <taxon>Bacillati</taxon>
        <taxon>Actinomycetota</taxon>
        <taxon>Actinomycetes</taxon>
        <taxon>Actinomycetales</taxon>
        <taxon>Actinomycetaceae</taxon>
        <taxon>Actinomyces</taxon>
    </lineage>
</organism>
<dbReference type="Gene3D" id="3.90.1510.10">
    <property type="entry name" value="Glycerate kinase, domain 2"/>
    <property type="match status" value="1"/>
</dbReference>
<dbReference type="InterPro" id="IPR036129">
    <property type="entry name" value="Glycerate_kinase_sf"/>
</dbReference>
<keyword evidence="2" id="KW-0808">Transferase</keyword>
<keyword evidence="3 4" id="KW-0418">Kinase</keyword>
<name>A0ABY1IE16_9ACTO</name>
<dbReference type="Proteomes" id="UP000184390">
    <property type="component" value="Unassembled WGS sequence"/>
</dbReference>
<keyword evidence="5" id="KW-1185">Reference proteome</keyword>
<evidence type="ECO:0000256" key="2">
    <source>
        <dbReference type="ARBA" id="ARBA00022679"/>
    </source>
</evidence>
<dbReference type="PANTHER" id="PTHR21599:SF0">
    <property type="entry name" value="GLYCERATE KINASE"/>
    <property type="match status" value="1"/>
</dbReference>
<dbReference type="SUPFAM" id="SSF110738">
    <property type="entry name" value="Glycerate kinase I"/>
    <property type="match status" value="1"/>
</dbReference>
<evidence type="ECO:0000256" key="3">
    <source>
        <dbReference type="ARBA" id="ARBA00022777"/>
    </source>
</evidence>
<accession>A0ABY1IE16</accession>
<evidence type="ECO:0000313" key="5">
    <source>
        <dbReference type="Proteomes" id="UP000184390"/>
    </source>
</evidence>
<reference evidence="4 5" key="1">
    <citation type="submission" date="2016-11" db="EMBL/GenBank/DDBJ databases">
        <authorList>
            <person name="Varghese N."/>
            <person name="Submissions S."/>
        </authorList>
    </citation>
    <scope>NUCLEOTIDE SEQUENCE [LARGE SCALE GENOMIC DNA]</scope>
    <source>
        <strain evidence="4 5">PA</strain>
    </source>
</reference>
<comment type="caution">
    <text evidence="4">The sequence shown here is derived from an EMBL/GenBank/DDBJ whole genome shotgun (WGS) entry which is preliminary data.</text>
</comment>